<feature type="binding site" evidence="10">
    <location>
        <position position="98"/>
    </location>
    <ligand>
        <name>Mg(2+)</name>
        <dbReference type="ChEBI" id="CHEBI:18420"/>
    </ligand>
</feature>
<dbReference type="CDD" id="cd00564">
    <property type="entry name" value="TMP_TenI"/>
    <property type="match status" value="1"/>
</dbReference>
<evidence type="ECO:0000256" key="12">
    <source>
        <dbReference type="RuleBase" id="RU004253"/>
    </source>
</evidence>
<dbReference type="GO" id="GO:0000287">
    <property type="term" value="F:magnesium ion binding"/>
    <property type="evidence" value="ECO:0007669"/>
    <property type="project" value="UniProtKB-UniRule"/>
</dbReference>
<dbReference type="GO" id="GO:0009229">
    <property type="term" value="P:thiamine diphosphate biosynthetic process"/>
    <property type="evidence" value="ECO:0007669"/>
    <property type="project" value="UniProtKB-UniRule"/>
</dbReference>
<evidence type="ECO:0000256" key="4">
    <source>
        <dbReference type="ARBA" id="ARBA00022723"/>
    </source>
</evidence>
<dbReference type="NCBIfam" id="TIGR00693">
    <property type="entry name" value="thiE"/>
    <property type="match status" value="1"/>
</dbReference>
<keyword evidence="3 10" id="KW-0808">Transferase</keyword>
<feature type="domain" description="Thiamine phosphate synthase/TenI" evidence="13">
    <location>
        <begin position="14"/>
        <end position="197"/>
    </location>
</feature>
<feature type="binding site" evidence="10">
    <location>
        <position position="78"/>
    </location>
    <ligand>
        <name>4-amino-2-methyl-5-(diphosphooxymethyl)pyrimidine</name>
        <dbReference type="ChEBI" id="CHEBI:57841"/>
    </ligand>
</feature>
<feature type="binding site" evidence="10">
    <location>
        <position position="117"/>
    </location>
    <ligand>
        <name>4-amino-2-methyl-5-(diphosphooxymethyl)pyrimidine</name>
        <dbReference type="ChEBI" id="CHEBI:57841"/>
    </ligand>
</feature>
<evidence type="ECO:0000259" key="13">
    <source>
        <dbReference type="Pfam" id="PF02581"/>
    </source>
</evidence>
<feature type="binding site" evidence="10">
    <location>
        <begin position="44"/>
        <end position="48"/>
    </location>
    <ligand>
        <name>4-amino-2-methyl-5-(diphosphooxymethyl)pyrimidine</name>
        <dbReference type="ChEBI" id="CHEBI:57841"/>
    </ligand>
</feature>
<evidence type="ECO:0000256" key="9">
    <source>
        <dbReference type="ARBA" id="ARBA00047883"/>
    </source>
</evidence>
<keyword evidence="15" id="KW-1185">Reference proteome</keyword>
<dbReference type="GO" id="GO:0009228">
    <property type="term" value="P:thiamine biosynthetic process"/>
    <property type="evidence" value="ECO:0007669"/>
    <property type="project" value="UniProtKB-KW"/>
</dbReference>
<evidence type="ECO:0000313" key="14">
    <source>
        <dbReference type="EMBL" id="MBB5349093.1"/>
    </source>
</evidence>
<organism evidence="14 15">
    <name type="scientific">Desulfoprunum benzoelyticum</name>
    <dbReference type="NCBI Taxonomy" id="1506996"/>
    <lineage>
        <taxon>Bacteria</taxon>
        <taxon>Pseudomonadati</taxon>
        <taxon>Thermodesulfobacteriota</taxon>
        <taxon>Desulfobulbia</taxon>
        <taxon>Desulfobulbales</taxon>
        <taxon>Desulfobulbaceae</taxon>
        <taxon>Desulfoprunum</taxon>
    </lineage>
</organism>
<dbReference type="EC" id="2.5.1.3" evidence="10"/>
<feature type="binding site" evidence="10">
    <location>
        <position position="174"/>
    </location>
    <ligand>
        <name>2-[(2R,5Z)-2-carboxy-4-methylthiazol-5(2H)-ylidene]ethyl phosphate</name>
        <dbReference type="ChEBI" id="CHEBI:62899"/>
    </ligand>
</feature>
<dbReference type="Pfam" id="PF02581">
    <property type="entry name" value="TMP-TENI"/>
    <property type="match status" value="1"/>
</dbReference>
<comment type="catalytic activity">
    <reaction evidence="8 10 11">
        <text>2-(2-carboxy-4-methylthiazol-5-yl)ethyl phosphate + 4-amino-2-methyl-5-(diphosphooxymethyl)pyrimidine + 2 H(+) = thiamine phosphate + CO2 + diphosphate</text>
        <dbReference type="Rhea" id="RHEA:47848"/>
        <dbReference type="ChEBI" id="CHEBI:15378"/>
        <dbReference type="ChEBI" id="CHEBI:16526"/>
        <dbReference type="ChEBI" id="CHEBI:33019"/>
        <dbReference type="ChEBI" id="CHEBI:37575"/>
        <dbReference type="ChEBI" id="CHEBI:57841"/>
        <dbReference type="ChEBI" id="CHEBI:62890"/>
        <dbReference type="EC" id="2.5.1.3"/>
    </reaction>
</comment>
<evidence type="ECO:0000256" key="11">
    <source>
        <dbReference type="RuleBase" id="RU003826"/>
    </source>
</evidence>
<evidence type="ECO:0000256" key="1">
    <source>
        <dbReference type="ARBA" id="ARBA00003814"/>
    </source>
</evidence>
<name>A0A840UW47_9BACT</name>
<evidence type="ECO:0000256" key="10">
    <source>
        <dbReference type="HAMAP-Rule" id="MF_00097"/>
    </source>
</evidence>
<comment type="similarity">
    <text evidence="10 11">Belongs to the thiamine-phosphate synthase family.</text>
</comment>
<feature type="binding site" evidence="10">
    <location>
        <position position="146"/>
    </location>
    <ligand>
        <name>4-amino-2-methyl-5-(diphosphooxymethyl)pyrimidine</name>
        <dbReference type="ChEBI" id="CHEBI:57841"/>
    </ligand>
</feature>
<keyword evidence="6 10" id="KW-0784">Thiamine biosynthesis</keyword>
<dbReference type="RefSeq" id="WP_183351906.1">
    <property type="nucleotide sequence ID" value="NZ_JACHEO010000019.1"/>
</dbReference>
<feature type="binding site" evidence="10">
    <location>
        <begin position="143"/>
        <end position="145"/>
    </location>
    <ligand>
        <name>2-[(2R,5Z)-2-carboxy-4-methylthiazol-5(2H)-ylidene]ethyl phosphate</name>
        <dbReference type="ChEBI" id="CHEBI:62899"/>
    </ligand>
</feature>
<dbReference type="HAMAP" id="MF_00097">
    <property type="entry name" value="TMP_synthase"/>
    <property type="match status" value="1"/>
</dbReference>
<protein>
    <recommendedName>
        <fullName evidence="10">Thiamine-phosphate synthase</fullName>
        <shortName evidence="10">TP synthase</shortName>
        <shortName evidence="10">TPS</shortName>
        <ecNumber evidence="10">2.5.1.3</ecNumber>
    </recommendedName>
    <alternativeName>
        <fullName evidence="10">Thiamine-phosphate pyrophosphorylase</fullName>
        <shortName evidence="10">TMP pyrophosphorylase</shortName>
        <shortName evidence="10">TMP-PPase</shortName>
    </alternativeName>
</protein>
<feature type="binding site" evidence="10">
    <location>
        <begin position="194"/>
        <end position="195"/>
    </location>
    <ligand>
        <name>2-[(2R,5Z)-2-carboxy-4-methylthiazol-5(2H)-ylidene]ethyl phosphate</name>
        <dbReference type="ChEBI" id="CHEBI:62899"/>
    </ligand>
</feature>
<comment type="pathway">
    <text evidence="2 10 12">Cofactor biosynthesis; thiamine diphosphate biosynthesis; thiamine phosphate from 4-amino-2-methyl-5-diphosphomethylpyrimidine and 4-methyl-5-(2-phosphoethyl)-thiazole: step 1/1.</text>
</comment>
<comment type="catalytic activity">
    <reaction evidence="7 10 11">
        <text>4-methyl-5-(2-phosphooxyethyl)-thiazole + 4-amino-2-methyl-5-(diphosphooxymethyl)pyrimidine + H(+) = thiamine phosphate + diphosphate</text>
        <dbReference type="Rhea" id="RHEA:22328"/>
        <dbReference type="ChEBI" id="CHEBI:15378"/>
        <dbReference type="ChEBI" id="CHEBI:33019"/>
        <dbReference type="ChEBI" id="CHEBI:37575"/>
        <dbReference type="ChEBI" id="CHEBI:57841"/>
        <dbReference type="ChEBI" id="CHEBI:58296"/>
        <dbReference type="EC" id="2.5.1.3"/>
    </reaction>
</comment>
<dbReference type="InterPro" id="IPR034291">
    <property type="entry name" value="TMP_synthase"/>
</dbReference>
<comment type="function">
    <text evidence="1 10">Condenses 4-methyl-5-(beta-hydroxyethyl)thiazole monophosphate (THZ-P) and 2-methyl-4-amino-5-hydroxymethyl pyrimidine pyrophosphate (HMP-PP) to form thiamine monophosphate (TMP).</text>
</comment>
<dbReference type="GO" id="GO:0004789">
    <property type="term" value="F:thiamine-phosphate diphosphorylase activity"/>
    <property type="evidence" value="ECO:0007669"/>
    <property type="project" value="UniProtKB-UniRule"/>
</dbReference>
<comment type="cofactor">
    <cofactor evidence="10">
        <name>Mg(2+)</name>
        <dbReference type="ChEBI" id="CHEBI:18420"/>
    </cofactor>
    <text evidence="10">Binds 1 Mg(2+) ion per subunit.</text>
</comment>
<keyword evidence="4 10" id="KW-0479">Metal-binding</keyword>
<evidence type="ECO:0000256" key="3">
    <source>
        <dbReference type="ARBA" id="ARBA00022679"/>
    </source>
</evidence>
<evidence type="ECO:0000313" key="15">
    <source>
        <dbReference type="Proteomes" id="UP000539642"/>
    </source>
</evidence>
<dbReference type="AlphaFoldDB" id="A0A840UW47"/>
<dbReference type="Gene3D" id="3.20.20.70">
    <property type="entry name" value="Aldolase class I"/>
    <property type="match status" value="1"/>
</dbReference>
<evidence type="ECO:0000256" key="8">
    <source>
        <dbReference type="ARBA" id="ARBA00047851"/>
    </source>
</evidence>
<comment type="caution">
    <text evidence="14">The sequence shown here is derived from an EMBL/GenBank/DDBJ whole genome shotgun (WGS) entry which is preliminary data.</text>
</comment>
<dbReference type="FunFam" id="3.20.20.70:FF:000096">
    <property type="entry name" value="Thiamine-phosphate synthase"/>
    <property type="match status" value="1"/>
</dbReference>
<dbReference type="GO" id="GO:0005737">
    <property type="term" value="C:cytoplasm"/>
    <property type="evidence" value="ECO:0007669"/>
    <property type="project" value="TreeGrafter"/>
</dbReference>
<comment type="catalytic activity">
    <reaction evidence="9 10 11">
        <text>2-[(2R,5Z)-2-carboxy-4-methylthiazol-5(2H)-ylidene]ethyl phosphate + 4-amino-2-methyl-5-(diphosphooxymethyl)pyrimidine + 2 H(+) = thiamine phosphate + CO2 + diphosphate</text>
        <dbReference type="Rhea" id="RHEA:47844"/>
        <dbReference type="ChEBI" id="CHEBI:15378"/>
        <dbReference type="ChEBI" id="CHEBI:16526"/>
        <dbReference type="ChEBI" id="CHEBI:33019"/>
        <dbReference type="ChEBI" id="CHEBI:37575"/>
        <dbReference type="ChEBI" id="CHEBI:57841"/>
        <dbReference type="ChEBI" id="CHEBI:62899"/>
        <dbReference type="EC" id="2.5.1.3"/>
    </reaction>
</comment>
<evidence type="ECO:0000256" key="2">
    <source>
        <dbReference type="ARBA" id="ARBA00005165"/>
    </source>
</evidence>
<dbReference type="InterPro" id="IPR022998">
    <property type="entry name" value="ThiamineP_synth_TenI"/>
</dbReference>
<dbReference type="UniPathway" id="UPA00060">
    <property type="reaction ID" value="UER00141"/>
</dbReference>
<dbReference type="Proteomes" id="UP000539642">
    <property type="component" value="Unassembled WGS sequence"/>
</dbReference>
<evidence type="ECO:0000256" key="5">
    <source>
        <dbReference type="ARBA" id="ARBA00022842"/>
    </source>
</evidence>
<sequence length="224" mass="23747">MHSDNPRRALPPGIYGITAEKYSRGRTNVEVAAAMIAGGIAVLQYREKRPAKSHAAMLDECRQIRELTREAGIPFIVNDHVDLALLVDADGVHVGQDDLPVAEVRRLLGPDRIIGLSTHNPSQAAAAVEAGADYIGVGPIFATATKEDVCAPVGLTYLDHIVRSCPLPFVAIGGIKEHNLAEVAAHGARTVCLVTAIVEADDIAATIRGLRAILEQAGHPVNSH</sequence>
<reference evidence="14 15" key="1">
    <citation type="submission" date="2020-08" db="EMBL/GenBank/DDBJ databases">
        <title>Genomic Encyclopedia of Type Strains, Phase IV (KMG-IV): sequencing the most valuable type-strain genomes for metagenomic binning, comparative biology and taxonomic classification.</title>
        <authorList>
            <person name="Goeker M."/>
        </authorList>
    </citation>
    <scope>NUCLEOTIDE SEQUENCE [LARGE SCALE GENOMIC DNA]</scope>
    <source>
        <strain evidence="14 15">DSM 28570</strain>
    </source>
</reference>
<evidence type="ECO:0000256" key="6">
    <source>
        <dbReference type="ARBA" id="ARBA00022977"/>
    </source>
</evidence>
<gene>
    <name evidence="10" type="primary">thiE</name>
    <name evidence="14" type="ORF">HNQ81_002844</name>
</gene>
<dbReference type="PANTHER" id="PTHR20857">
    <property type="entry name" value="THIAMINE-PHOSPHATE PYROPHOSPHORYLASE"/>
    <property type="match status" value="1"/>
</dbReference>
<dbReference type="PANTHER" id="PTHR20857:SF15">
    <property type="entry name" value="THIAMINE-PHOSPHATE SYNTHASE"/>
    <property type="match status" value="1"/>
</dbReference>
<evidence type="ECO:0000256" key="7">
    <source>
        <dbReference type="ARBA" id="ARBA00047334"/>
    </source>
</evidence>
<proteinExistence type="inferred from homology"/>
<dbReference type="InterPro" id="IPR013785">
    <property type="entry name" value="Aldolase_TIM"/>
</dbReference>
<dbReference type="InterPro" id="IPR036206">
    <property type="entry name" value="ThiamineP_synth_sf"/>
</dbReference>
<dbReference type="EMBL" id="JACHEO010000019">
    <property type="protein sequence ID" value="MBB5349093.1"/>
    <property type="molecule type" value="Genomic_DNA"/>
</dbReference>
<keyword evidence="5 10" id="KW-0460">Magnesium</keyword>
<feature type="binding site" evidence="10">
    <location>
        <position position="79"/>
    </location>
    <ligand>
        <name>Mg(2+)</name>
        <dbReference type="ChEBI" id="CHEBI:18420"/>
    </ligand>
</feature>
<accession>A0A840UW47</accession>
<dbReference type="SUPFAM" id="SSF51391">
    <property type="entry name" value="Thiamin phosphate synthase"/>
    <property type="match status" value="1"/>
</dbReference>